<comment type="caution">
    <text evidence="5">The sequence shown here is derived from an EMBL/GenBank/DDBJ whole genome shotgun (WGS) entry which is preliminary data.</text>
</comment>
<dbReference type="PANTHER" id="PTHR42759">
    <property type="entry name" value="MOXR FAMILY PROTEIN"/>
    <property type="match status" value="1"/>
</dbReference>
<dbReference type="SMART" id="SM00382">
    <property type="entry name" value="AAA"/>
    <property type="match status" value="1"/>
</dbReference>
<dbReference type="InterPro" id="IPR013615">
    <property type="entry name" value="CbbQ_C"/>
</dbReference>
<comment type="similarity">
    <text evidence="1">Belongs to the CbbQ/NirQ/NorQ/GpvN family.</text>
</comment>
<dbReference type="EMBL" id="BAABFL010000128">
    <property type="protein sequence ID" value="GAA4649263.1"/>
    <property type="molecule type" value="Genomic_DNA"/>
</dbReference>
<keyword evidence="6" id="KW-1185">Reference proteome</keyword>
<evidence type="ECO:0000256" key="3">
    <source>
        <dbReference type="ARBA" id="ARBA00022840"/>
    </source>
</evidence>
<keyword evidence="3" id="KW-0067">ATP-binding</keyword>
<dbReference type="Pfam" id="PF07728">
    <property type="entry name" value="AAA_5"/>
    <property type="match status" value="1"/>
</dbReference>
<feature type="domain" description="AAA+ ATPase" evidence="4">
    <location>
        <begin position="65"/>
        <end position="219"/>
    </location>
</feature>
<reference evidence="6" key="1">
    <citation type="journal article" date="2019" name="Int. J. Syst. Evol. Microbiol.">
        <title>The Global Catalogue of Microorganisms (GCM) 10K type strain sequencing project: providing services to taxonomists for standard genome sequencing and annotation.</title>
        <authorList>
            <consortium name="The Broad Institute Genomics Platform"/>
            <consortium name="The Broad Institute Genome Sequencing Center for Infectious Disease"/>
            <person name="Wu L."/>
            <person name="Ma J."/>
        </authorList>
    </citation>
    <scope>NUCLEOTIDE SEQUENCE [LARGE SCALE GENOMIC DNA]</scope>
    <source>
        <strain evidence="6">JCM 17805</strain>
    </source>
</reference>
<organism evidence="5 6">
    <name type="scientific">Kistimonas scapharcae</name>
    <dbReference type="NCBI Taxonomy" id="1036133"/>
    <lineage>
        <taxon>Bacteria</taxon>
        <taxon>Pseudomonadati</taxon>
        <taxon>Pseudomonadota</taxon>
        <taxon>Gammaproteobacteria</taxon>
        <taxon>Oceanospirillales</taxon>
        <taxon>Endozoicomonadaceae</taxon>
        <taxon>Kistimonas</taxon>
    </lineage>
</organism>
<protein>
    <submittedName>
        <fullName evidence="5">CbbQ/NirQ/NorQ C-terminal domain-containing protein</fullName>
    </submittedName>
</protein>
<evidence type="ECO:0000256" key="1">
    <source>
        <dbReference type="ARBA" id="ARBA00009417"/>
    </source>
</evidence>
<dbReference type="Pfam" id="PF08406">
    <property type="entry name" value="CbbQ_C"/>
    <property type="match status" value="1"/>
</dbReference>
<dbReference type="RefSeq" id="WP_425559205.1">
    <property type="nucleotide sequence ID" value="NZ_BAABFL010000128.1"/>
</dbReference>
<dbReference type="InterPro" id="IPR027417">
    <property type="entry name" value="P-loop_NTPase"/>
</dbReference>
<evidence type="ECO:0000313" key="5">
    <source>
        <dbReference type="EMBL" id="GAA4649263.1"/>
    </source>
</evidence>
<dbReference type="CDD" id="cd00009">
    <property type="entry name" value="AAA"/>
    <property type="match status" value="1"/>
</dbReference>
<evidence type="ECO:0000313" key="6">
    <source>
        <dbReference type="Proteomes" id="UP001500604"/>
    </source>
</evidence>
<dbReference type="InterPro" id="IPR011704">
    <property type="entry name" value="ATPase_dyneun-rel_AAA"/>
</dbReference>
<dbReference type="PANTHER" id="PTHR42759:SF1">
    <property type="entry name" value="MAGNESIUM-CHELATASE SUBUNIT CHLD"/>
    <property type="match status" value="1"/>
</dbReference>
<dbReference type="Proteomes" id="UP001500604">
    <property type="component" value="Unassembled WGS sequence"/>
</dbReference>
<evidence type="ECO:0000259" key="4">
    <source>
        <dbReference type="SMART" id="SM00382"/>
    </source>
</evidence>
<evidence type="ECO:0000256" key="2">
    <source>
        <dbReference type="ARBA" id="ARBA00022741"/>
    </source>
</evidence>
<name>A0ABP8UZ73_9GAMM</name>
<dbReference type="Gene3D" id="3.40.50.300">
    <property type="entry name" value="P-loop containing nucleotide triphosphate hydrolases"/>
    <property type="match status" value="1"/>
</dbReference>
<accession>A0ABP8UZ73</accession>
<proteinExistence type="inferred from homology"/>
<sequence>MISYNENRTTALIDVAETFGLPEANGLFMEGFLESDHPAIPNIDAGYVFRKEQFRDVYGFLEDPDGDGFYIHGPTGCGKTSLIRQIAARLHWPVQDVTCHGRMELSDLVGQHTLVNGSMQFMYGPLANAVKHGHILILNEIDLVDPSELAGLNGILEGSPLIIASNGGEVITPHEKFRVVATANSNGAGDSSGLYQGVLRQNGAFMDRFSLLEATYPDEEIESFILAKSAGALPEELRQKMISVANEVRRIFIGEADSDISLSVTFSTRTLVRWARKTLRVRSPANPNAIEYALFRSLTARAEEEERIAIHQIAKDIFGDHWA</sequence>
<dbReference type="InterPro" id="IPR003593">
    <property type="entry name" value="AAA+_ATPase"/>
</dbReference>
<keyword evidence="2" id="KW-0547">Nucleotide-binding</keyword>
<dbReference type="InterPro" id="IPR050764">
    <property type="entry name" value="CbbQ/NirQ/NorQ/GpvN"/>
</dbReference>
<dbReference type="SUPFAM" id="SSF52540">
    <property type="entry name" value="P-loop containing nucleoside triphosphate hydrolases"/>
    <property type="match status" value="1"/>
</dbReference>
<gene>
    <name evidence="5" type="ORF">GCM10023116_15370</name>
</gene>